<reference evidence="6" key="2">
    <citation type="submission" date="2025-08" db="UniProtKB">
        <authorList>
            <consortium name="Ensembl"/>
        </authorList>
    </citation>
    <scope>IDENTIFICATION</scope>
</reference>
<dbReference type="SUPFAM" id="SSF57667">
    <property type="entry name" value="beta-beta-alpha zinc fingers"/>
    <property type="match status" value="1"/>
</dbReference>
<keyword evidence="3" id="KW-0862">Zinc</keyword>
<evidence type="ECO:0000313" key="7">
    <source>
        <dbReference type="Proteomes" id="UP000694680"/>
    </source>
</evidence>
<dbReference type="Ensembl" id="ENSGWIT00000026990.1">
    <property type="protein sequence ID" value="ENSGWIP00000024673.1"/>
    <property type="gene ID" value="ENSGWIG00000013072.1"/>
</dbReference>
<reference evidence="6" key="1">
    <citation type="submission" date="2020-06" db="EMBL/GenBank/DDBJ databases">
        <authorList>
            <consortium name="Wellcome Sanger Institute Data Sharing"/>
        </authorList>
    </citation>
    <scope>NUCLEOTIDE SEQUENCE [LARGE SCALE GENOMIC DNA]</scope>
</reference>
<dbReference type="InterPro" id="IPR051591">
    <property type="entry name" value="UPF0224_FAM112_RNA_Proc"/>
</dbReference>
<dbReference type="PANTHER" id="PTHR21402:SF5">
    <property type="entry name" value="GAMETOCYTE SPECIFIC FACTOR 1"/>
    <property type="match status" value="1"/>
</dbReference>
<sequence length="180" mass="20140">MAGNIHCGSTCSPSRARAADVTEQVVEDLATNTEKKDIDPERLLQCPYDANHKIRSCRFPYHLIKCRANHPKLAKELKTCPFNARHLVPKHELMHHTKICGDRIEPDHAAGGSTEPPPWHVPVSTWVNPDPSENWDSEVDDSAAPFVWGPKTNLSETQPVNNMGPQYRAPNVLPWGTPKQ</sequence>
<name>A0A8C5EP27_GOUWI</name>
<dbReference type="CTD" id="121355"/>
<dbReference type="PANTHER" id="PTHR21402">
    <property type="entry name" value="GAMETOCYTE SPECIFIC FACTOR 1-RELATED"/>
    <property type="match status" value="1"/>
</dbReference>
<keyword evidence="2" id="KW-0863">Zinc-finger</keyword>
<evidence type="ECO:0000259" key="5">
    <source>
        <dbReference type="PROSITE" id="PS51800"/>
    </source>
</evidence>
<evidence type="ECO:0000256" key="3">
    <source>
        <dbReference type="ARBA" id="ARBA00022833"/>
    </source>
</evidence>
<accession>A0A8C5EP27</accession>
<protein>
    <submittedName>
        <fullName evidence="6">Gametocyte-specific factor 1-like</fullName>
    </submittedName>
</protein>
<feature type="domain" description="CHHC U11-48K-type" evidence="5">
    <location>
        <begin position="77"/>
        <end position="104"/>
    </location>
</feature>
<dbReference type="InterPro" id="IPR022776">
    <property type="entry name" value="TRM13/UPF0224_CHHC_Znf_dom"/>
</dbReference>
<dbReference type="Pfam" id="PF05253">
    <property type="entry name" value="zf-U11-48K"/>
    <property type="match status" value="2"/>
</dbReference>
<dbReference type="InterPro" id="IPR036236">
    <property type="entry name" value="Znf_C2H2_sf"/>
</dbReference>
<feature type="compositionally biased region" description="Polar residues" evidence="4">
    <location>
        <begin position="152"/>
        <end position="164"/>
    </location>
</feature>
<dbReference type="GO" id="GO:0008270">
    <property type="term" value="F:zinc ion binding"/>
    <property type="evidence" value="ECO:0007669"/>
    <property type="project" value="UniProtKB-KW"/>
</dbReference>
<dbReference type="AlphaFoldDB" id="A0A8C5EP27"/>
<dbReference type="Proteomes" id="UP000694680">
    <property type="component" value="Chromosome 7"/>
</dbReference>
<evidence type="ECO:0000256" key="2">
    <source>
        <dbReference type="ARBA" id="ARBA00022771"/>
    </source>
</evidence>
<reference evidence="6" key="3">
    <citation type="submission" date="2025-09" db="UniProtKB">
        <authorList>
            <consortium name="Ensembl"/>
        </authorList>
    </citation>
    <scope>IDENTIFICATION</scope>
</reference>
<keyword evidence="1" id="KW-0479">Metal-binding</keyword>
<organism evidence="6 7">
    <name type="scientific">Gouania willdenowi</name>
    <name type="common">Blunt-snouted clingfish</name>
    <name type="synonym">Lepadogaster willdenowi</name>
    <dbReference type="NCBI Taxonomy" id="441366"/>
    <lineage>
        <taxon>Eukaryota</taxon>
        <taxon>Metazoa</taxon>
        <taxon>Chordata</taxon>
        <taxon>Craniata</taxon>
        <taxon>Vertebrata</taxon>
        <taxon>Euteleostomi</taxon>
        <taxon>Actinopterygii</taxon>
        <taxon>Neopterygii</taxon>
        <taxon>Teleostei</taxon>
        <taxon>Neoteleostei</taxon>
        <taxon>Acanthomorphata</taxon>
        <taxon>Ovalentaria</taxon>
        <taxon>Blenniimorphae</taxon>
        <taxon>Blenniiformes</taxon>
        <taxon>Gobiesocoidei</taxon>
        <taxon>Gobiesocidae</taxon>
        <taxon>Gobiesocinae</taxon>
        <taxon>Gouania</taxon>
    </lineage>
</organism>
<gene>
    <name evidence="6" type="primary">zgc:56699</name>
</gene>
<dbReference type="PROSITE" id="PS51800">
    <property type="entry name" value="ZF_CHHC_U11_48K"/>
    <property type="match status" value="2"/>
</dbReference>
<evidence type="ECO:0000256" key="4">
    <source>
        <dbReference type="SAM" id="MobiDB-lite"/>
    </source>
</evidence>
<feature type="region of interest" description="Disordered" evidence="4">
    <location>
        <begin position="104"/>
        <end position="180"/>
    </location>
</feature>
<keyword evidence="7" id="KW-1185">Reference proteome</keyword>
<proteinExistence type="predicted"/>
<evidence type="ECO:0000313" key="6">
    <source>
        <dbReference type="Ensembl" id="ENSGWIP00000024673.1"/>
    </source>
</evidence>
<feature type="domain" description="CHHC U11-48K-type" evidence="5">
    <location>
        <begin position="43"/>
        <end position="70"/>
    </location>
</feature>
<evidence type="ECO:0000256" key="1">
    <source>
        <dbReference type="ARBA" id="ARBA00022723"/>
    </source>
</evidence>